<dbReference type="PANTHER" id="PTHR35046">
    <property type="entry name" value="ZINC KNUCKLE (CCHC-TYPE) FAMILY PROTEIN"/>
    <property type="match status" value="1"/>
</dbReference>
<dbReference type="SMART" id="SM00343">
    <property type="entry name" value="ZnF_C2HC"/>
    <property type="match status" value="1"/>
</dbReference>
<dbReference type="InterPro" id="IPR036397">
    <property type="entry name" value="RNaseH_sf"/>
</dbReference>
<dbReference type="Gene3D" id="1.10.340.70">
    <property type="match status" value="1"/>
</dbReference>
<feature type="domain" description="Integrase catalytic" evidence="7">
    <location>
        <begin position="818"/>
        <end position="902"/>
    </location>
</feature>
<dbReference type="InterPro" id="IPR021109">
    <property type="entry name" value="Peptidase_aspartic_dom_sf"/>
</dbReference>
<proteinExistence type="predicted"/>
<keyword evidence="5" id="KW-0732">Signal</keyword>
<dbReference type="SUPFAM" id="SSF53098">
    <property type="entry name" value="Ribonuclease H-like"/>
    <property type="match status" value="1"/>
</dbReference>
<dbReference type="CDD" id="cd00303">
    <property type="entry name" value="retropepsin_like"/>
    <property type="match status" value="1"/>
</dbReference>
<gene>
    <name evidence="9" type="primary">LOC125422974</name>
</gene>
<dbReference type="Gene3D" id="3.30.420.10">
    <property type="entry name" value="Ribonuclease H-like superfamily/Ribonuclease H"/>
    <property type="match status" value="1"/>
</dbReference>
<evidence type="ECO:0000256" key="4">
    <source>
        <dbReference type="SAM" id="MobiDB-lite"/>
    </source>
</evidence>
<feature type="chain" id="PRO_5046610624" evidence="5">
    <location>
        <begin position="23"/>
        <end position="902"/>
    </location>
</feature>
<keyword evidence="3" id="KW-0862">Zinc</keyword>
<keyword evidence="2" id="KW-0238">DNA-binding</keyword>
<dbReference type="Pfam" id="PF03732">
    <property type="entry name" value="Retrotrans_gag"/>
    <property type="match status" value="1"/>
</dbReference>
<keyword evidence="3" id="KW-0863">Zinc-finger</keyword>
<dbReference type="SUPFAM" id="SSF57756">
    <property type="entry name" value="Retrovirus zinc finger-like domains"/>
    <property type="match status" value="1"/>
</dbReference>
<reference evidence="9" key="1">
    <citation type="submission" date="2025-08" db="UniProtKB">
        <authorList>
            <consortium name="RefSeq"/>
        </authorList>
    </citation>
    <scope>IDENTIFICATION</scope>
    <source>
        <tissue evidence="9">Seedling</tissue>
    </source>
</reference>
<dbReference type="Pfam" id="PF17921">
    <property type="entry name" value="Integrase_H2C2"/>
    <property type="match status" value="1"/>
</dbReference>
<evidence type="ECO:0000259" key="6">
    <source>
        <dbReference type="PROSITE" id="PS50158"/>
    </source>
</evidence>
<organism evidence="8 9">
    <name type="scientific">Ziziphus jujuba</name>
    <name type="common">Chinese jujube</name>
    <name type="synonym">Ziziphus sativa</name>
    <dbReference type="NCBI Taxonomy" id="326968"/>
    <lineage>
        <taxon>Eukaryota</taxon>
        <taxon>Viridiplantae</taxon>
        <taxon>Streptophyta</taxon>
        <taxon>Embryophyta</taxon>
        <taxon>Tracheophyta</taxon>
        <taxon>Spermatophyta</taxon>
        <taxon>Magnoliopsida</taxon>
        <taxon>eudicotyledons</taxon>
        <taxon>Gunneridae</taxon>
        <taxon>Pentapetalae</taxon>
        <taxon>rosids</taxon>
        <taxon>fabids</taxon>
        <taxon>Rosales</taxon>
        <taxon>Rhamnaceae</taxon>
        <taxon>Paliureae</taxon>
        <taxon>Ziziphus</taxon>
    </lineage>
</organism>
<keyword evidence="3" id="KW-0479">Metal-binding</keyword>
<dbReference type="GeneID" id="125422974"/>
<feature type="domain" description="CCHC-type" evidence="6">
    <location>
        <begin position="244"/>
        <end position="260"/>
    </location>
</feature>
<dbReference type="Gene3D" id="4.10.60.10">
    <property type="entry name" value="Zinc finger, CCHC-type"/>
    <property type="match status" value="1"/>
</dbReference>
<dbReference type="InterPro" id="IPR005162">
    <property type="entry name" value="Retrotrans_gag_dom"/>
</dbReference>
<dbReference type="PANTHER" id="PTHR35046:SF18">
    <property type="entry name" value="RNA-DIRECTED DNA POLYMERASE"/>
    <property type="match status" value="1"/>
</dbReference>
<dbReference type="PROSITE" id="PS50158">
    <property type="entry name" value="ZF_CCHC"/>
    <property type="match status" value="1"/>
</dbReference>
<dbReference type="InterPro" id="IPR036875">
    <property type="entry name" value="Znf_CCHC_sf"/>
</dbReference>
<dbReference type="InterPro" id="IPR012337">
    <property type="entry name" value="RNaseH-like_sf"/>
</dbReference>
<dbReference type="SUPFAM" id="SSF56672">
    <property type="entry name" value="DNA/RNA polymerases"/>
    <property type="match status" value="1"/>
</dbReference>
<accession>A0ABM4A9A3</accession>
<keyword evidence="1" id="KW-0645">Protease</keyword>
<evidence type="ECO:0000313" key="8">
    <source>
        <dbReference type="Proteomes" id="UP001652623"/>
    </source>
</evidence>
<feature type="signal peptide" evidence="5">
    <location>
        <begin position="1"/>
        <end position="22"/>
    </location>
</feature>
<evidence type="ECO:0000256" key="5">
    <source>
        <dbReference type="SAM" id="SignalP"/>
    </source>
</evidence>
<feature type="region of interest" description="Disordered" evidence="4">
    <location>
        <begin position="446"/>
        <end position="467"/>
    </location>
</feature>
<dbReference type="InterPro" id="IPR001878">
    <property type="entry name" value="Znf_CCHC"/>
</dbReference>
<dbReference type="PROSITE" id="PS50994">
    <property type="entry name" value="INTEGRASE"/>
    <property type="match status" value="1"/>
</dbReference>
<sequence length="902" mass="103399">MVTPMMILKLLFLTILTDNLETSFQTTISVIQDHHNHPVAYKLKGGASTWWEQLQANRIKEGKEPVRSWHRMKQLLKARFLPENYDQILYEQYNSCQQGTRTVNEYTTEFFRLSLQETERQQVARYIHGLQKPIREKLHLSPIANLNAAVNLANRVEKQMTLPDSTTRPPHNWKPISDFYTDKSKQYHPHPKVSNSTNPIFKQHQDYNAKVAAETPMTPTHNTHPVKPSNYPTTDPYAKPYPIKCFKCNQVGHRSSECPQKKLMHMHEEVDDYGGEDEYDGADLIKATEEVSGEDIDGDPIVCILQKVLYSAKRYTPTQRHILFKTKCTINGKICEVIIDGGGTENVVFKALVATLNLPTKPHPKLYKIGWVKQDSDIKVQEMCNLTFSIGNNYVDTIDYDVIKMNACHLLLGRPWLFDRDVQHNGRKNTYSFIWHNKKIVLLPPSSQAENSTKKHNAKQPSNHPSRDHTLIADVNHFPIHTTSILALILKDSQTPNTNLVPLAVQAFLTEYSDLSPDELPNELPPLRDIQHNIDLIPGARLPNLSHYRMSPKEHAILQEIVDDLLTKNLIRPNLSPCAVPAFLPQQDSFNLLKKKLTNAPVLPLPNFDKVFEVETDAFKVGIGAVLTQKGCPLEFFSEKLCPARQKWSTYEQKLYAVIRAFDHWEHYLIQKDFILHKSHRNIVADALSRKYTLLIVLKFNLEDFAHLKDLYSTDEDFFFIWEQCQFHNAMGDYHITEGFLFKGDQLCIPRTSLRDFIIHDLHLGDPATHAGRDKTIAAVTHHFFWPKMKAQIASYVACCPVCQIAKGQSQNTGLYTPLLAPTTIWEGLSMNFVLGLPMTVRHVDSIFVVIDRFSKMAHFLPCKKASDASYIAHLFFREVIHLHGIPKSITSDRDVKFVSHF</sequence>
<keyword evidence="8" id="KW-1185">Reference proteome</keyword>
<dbReference type="Pfam" id="PF17919">
    <property type="entry name" value="RT_RNaseH_2"/>
    <property type="match status" value="1"/>
</dbReference>
<dbReference type="Pfam" id="PF00098">
    <property type="entry name" value="zf-CCHC"/>
    <property type="match status" value="1"/>
</dbReference>
<protein>
    <submittedName>
        <fullName evidence="9">Uncharacterized protein LOC125422974</fullName>
    </submittedName>
</protein>
<evidence type="ECO:0000313" key="9">
    <source>
        <dbReference type="RefSeq" id="XP_060673314.1"/>
    </source>
</evidence>
<evidence type="ECO:0000256" key="3">
    <source>
        <dbReference type="PROSITE-ProRule" id="PRU00047"/>
    </source>
</evidence>
<name>A0ABM4A9A3_ZIZJJ</name>
<dbReference type="InterPro" id="IPR041577">
    <property type="entry name" value="RT_RNaseH_2"/>
</dbReference>
<keyword evidence="1" id="KW-0378">Hydrolase</keyword>
<dbReference type="RefSeq" id="XP_060673314.1">
    <property type="nucleotide sequence ID" value="XM_060817331.1"/>
</dbReference>
<dbReference type="Gene3D" id="2.40.70.10">
    <property type="entry name" value="Acid Proteases"/>
    <property type="match status" value="1"/>
</dbReference>
<dbReference type="Gene3D" id="3.10.10.10">
    <property type="entry name" value="HIV Type 1 Reverse Transcriptase, subunit A, domain 1"/>
    <property type="match status" value="1"/>
</dbReference>
<dbReference type="InterPro" id="IPR043502">
    <property type="entry name" value="DNA/RNA_pol_sf"/>
</dbReference>
<evidence type="ECO:0000256" key="2">
    <source>
        <dbReference type="ARBA" id="ARBA00023125"/>
    </source>
</evidence>
<dbReference type="Proteomes" id="UP001652623">
    <property type="component" value="Chromosome 5"/>
</dbReference>
<dbReference type="InterPro" id="IPR001584">
    <property type="entry name" value="Integrase_cat-core"/>
</dbReference>
<dbReference type="InterPro" id="IPR041588">
    <property type="entry name" value="Integrase_H2C2"/>
</dbReference>
<evidence type="ECO:0000259" key="7">
    <source>
        <dbReference type="PROSITE" id="PS50994"/>
    </source>
</evidence>
<evidence type="ECO:0000256" key="1">
    <source>
        <dbReference type="ARBA" id="ARBA00022670"/>
    </source>
</evidence>